<gene>
    <name evidence="2" type="ORF">Agabi119p4_2537</name>
</gene>
<dbReference type="AlphaFoldDB" id="A0A8H7F998"/>
<feature type="transmembrane region" description="Helical" evidence="1">
    <location>
        <begin position="91"/>
        <end position="113"/>
    </location>
</feature>
<proteinExistence type="predicted"/>
<name>A0A8H7F998_AGABI</name>
<evidence type="ECO:0000256" key="1">
    <source>
        <dbReference type="SAM" id="Phobius"/>
    </source>
</evidence>
<keyword evidence="1" id="KW-0472">Membrane</keyword>
<evidence type="ECO:0000313" key="2">
    <source>
        <dbReference type="EMBL" id="KAF7783161.1"/>
    </source>
</evidence>
<dbReference type="Proteomes" id="UP000629468">
    <property type="component" value="Unassembled WGS sequence"/>
</dbReference>
<keyword evidence="1" id="KW-1133">Transmembrane helix</keyword>
<reference evidence="2 3" key="1">
    <citation type="journal article" name="Sci. Rep.">
        <title>Telomere-to-telomere assembled and centromere annotated genomes of the two main subspecies of the button mushroom Agaricus bisporus reveal especially polymorphic chromosome ends.</title>
        <authorList>
            <person name="Sonnenberg A.S.M."/>
            <person name="Sedaghat-Telgerd N."/>
            <person name="Lavrijssen B."/>
            <person name="Ohm R.A."/>
            <person name="Hendrickx P.M."/>
            <person name="Scholtmeijer K."/>
            <person name="Baars J.J.P."/>
            <person name="van Peer A."/>
        </authorList>
    </citation>
    <scope>NUCLEOTIDE SEQUENCE [LARGE SCALE GENOMIC DNA]</scope>
    <source>
        <strain evidence="2 3">H119_p4</strain>
    </source>
</reference>
<dbReference type="EMBL" id="JABXXO010000003">
    <property type="protein sequence ID" value="KAF7783161.1"/>
    <property type="molecule type" value="Genomic_DNA"/>
</dbReference>
<sequence>MWASYPNNTLRRLEPGGKWGFGRRNFLGIKVSSDMSNLRFLSKNVPVVSPDSQLTTEANIRGEFTLVSLPIFATLSGQTYLTLREYGNFDAIFMSATFPPAAAGVTTFVLLWITRRVSNALLRVSNYQSTGCIYGDMSTALGDSHLAAATKAVPHVLFRNVEELTRT</sequence>
<evidence type="ECO:0000313" key="3">
    <source>
        <dbReference type="Proteomes" id="UP000629468"/>
    </source>
</evidence>
<accession>A0A8H7F998</accession>
<comment type="caution">
    <text evidence="2">The sequence shown here is derived from an EMBL/GenBank/DDBJ whole genome shotgun (WGS) entry which is preliminary data.</text>
</comment>
<organism evidence="2 3">
    <name type="scientific">Agaricus bisporus var. burnettii</name>
    <dbReference type="NCBI Taxonomy" id="192524"/>
    <lineage>
        <taxon>Eukaryota</taxon>
        <taxon>Fungi</taxon>
        <taxon>Dikarya</taxon>
        <taxon>Basidiomycota</taxon>
        <taxon>Agaricomycotina</taxon>
        <taxon>Agaricomycetes</taxon>
        <taxon>Agaricomycetidae</taxon>
        <taxon>Agaricales</taxon>
        <taxon>Agaricineae</taxon>
        <taxon>Agaricaceae</taxon>
        <taxon>Agaricus</taxon>
    </lineage>
</organism>
<keyword evidence="1" id="KW-0812">Transmembrane</keyword>
<protein>
    <submittedName>
        <fullName evidence="2">Uncharacterized protein</fullName>
    </submittedName>
</protein>